<proteinExistence type="predicted"/>
<sequence>MRNRARARRYFPTSISTFSLPAESPSVLPPSTPPFTAPLENDIAPDCSNGVPILALKNAAERWAGECACECECRPELRGYPLTLEEECELADDVVHTICCWSPSHVAPRTGFGHGAHVVRSRTERRRRSAFTHHRRRRFPLAFTFPPRPFHPPSVPPSTPFHPSHACLKRAPCDSTSIPHPSSHSAAGSGSSAASAPFPPLPAFPPFSFAAPASTALSHRAKWRSEKKG</sequence>
<accession>A0AAD7IFR7</accession>
<dbReference type="Proteomes" id="UP001215598">
    <property type="component" value="Unassembled WGS sequence"/>
</dbReference>
<dbReference type="AlphaFoldDB" id="A0AAD7IFR7"/>
<protein>
    <submittedName>
        <fullName evidence="1">Uncharacterized protein</fullName>
    </submittedName>
</protein>
<keyword evidence="2" id="KW-1185">Reference proteome</keyword>
<organism evidence="1 2">
    <name type="scientific">Mycena metata</name>
    <dbReference type="NCBI Taxonomy" id="1033252"/>
    <lineage>
        <taxon>Eukaryota</taxon>
        <taxon>Fungi</taxon>
        <taxon>Dikarya</taxon>
        <taxon>Basidiomycota</taxon>
        <taxon>Agaricomycotina</taxon>
        <taxon>Agaricomycetes</taxon>
        <taxon>Agaricomycetidae</taxon>
        <taxon>Agaricales</taxon>
        <taxon>Marasmiineae</taxon>
        <taxon>Mycenaceae</taxon>
        <taxon>Mycena</taxon>
    </lineage>
</organism>
<reference evidence="1" key="1">
    <citation type="submission" date="2023-03" db="EMBL/GenBank/DDBJ databases">
        <title>Massive genome expansion in bonnet fungi (Mycena s.s.) driven by repeated elements and novel gene families across ecological guilds.</title>
        <authorList>
            <consortium name="Lawrence Berkeley National Laboratory"/>
            <person name="Harder C.B."/>
            <person name="Miyauchi S."/>
            <person name="Viragh M."/>
            <person name="Kuo A."/>
            <person name="Thoen E."/>
            <person name="Andreopoulos B."/>
            <person name="Lu D."/>
            <person name="Skrede I."/>
            <person name="Drula E."/>
            <person name="Henrissat B."/>
            <person name="Morin E."/>
            <person name="Kohler A."/>
            <person name="Barry K."/>
            <person name="LaButti K."/>
            <person name="Morin E."/>
            <person name="Salamov A."/>
            <person name="Lipzen A."/>
            <person name="Mereny Z."/>
            <person name="Hegedus B."/>
            <person name="Baldrian P."/>
            <person name="Stursova M."/>
            <person name="Weitz H."/>
            <person name="Taylor A."/>
            <person name="Grigoriev I.V."/>
            <person name="Nagy L.G."/>
            <person name="Martin F."/>
            <person name="Kauserud H."/>
        </authorList>
    </citation>
    <scope>NUCLEOTIDE SEQUENCE</scope>
    <source>
        <strain evidence="1">CBHHK182m</strain>
    </source>
</reference>
<name>A0AAD7IFR7_9AGAR</name>
<comment type="caution">
    <text evidence="1">The sequence shown here is derived from an EMBL/GenBank/DDBJ whole genome shotgun (WGS) entry which is preliminary data.</text>
</comment>
<gene>
    <name evidence="1" type="ORF">B0H16DRAFT_1728301</name>
</gene>
<evidence type="ECO:0000313" key="2">
    <source>
        <dbReference type="Proteomes" id="UP001215598"/>
    </source>
</evidence>
<evidence type="ECO:0000313" key="1">
    <source>
        <dbReference type="EMBL" id="KAJ7742052.1"/>
    </source>
</evidence>
<dbReference type="EMBL" id="JARKIB010000096">
    <property type="protein sequence ID" value="KAJ7742052.1"/>
    <property type="molecule type" value="Genomic_DNA"/>
</dbReference>